<evidence type="ECO:0000256" key="2">
    <source>
        <dbReference type="SAM" id="SignalP"/>
    </source>
</evidence>
<reference evidence="4" key="2">
    <citation type="submission" date="2025-08" db="UniProtKB">
        <authorList>
            <consortium name="RefSeq"/>
        </authorList>
    </citation>
    <scope>IDENTIFICATION</scope>
    <source>
        <tissue evidence="4">Leaf</tissue>
    </source>
</reference>
<gene>
    <name evidence="4" type="primary">LOC104736962</name>
</gene>
<dbReference type="RefSeq" id="XP_010455354.1">
    <property type="nucleotide sequence ID" value="XM_010457052.2"/>
</dbReference>
<keyword evidence="3" id="KW-1185">Reference proteome</keyword>
<reference evidence="3" key="1">
    <citation type="journal article" date="2014" name="Nat. Commun.">
        <title>The emerging biofuel crop Camelina sativa retains a highly undifferentiated hexaploid genome structure.</title>
        <authorList>
            <person name="Kagale S."/>
            <person name="Koh C."/>
            <person name="Nixon J."/>
            <person name="Bollina V."/>
            <person name="Clarke W.E."/>
            <person name="Tuteja R."/>
            <person name="Spillane C."/>
            <person name="Robinson S.J."/>
            <person name="Links M.G."/>
            <person name="Clarke C."/>
            <person name="Higgins E.E."/>
            <person name="Huebert T."/>
            <person name="Sharpe A.G."/>
            <person name="Parkin I.A."/>
        </authorList>
    </citation>
    <scope>NUCLEOTIDE SEQUENCE [LARGE SCALE GENOMIC DNA]</scope>
    <source>
        <strain evidence="3">cv. DH55</strain>
    </source>
</reference>
<evidence type="ECO:0000256" key="1">
    <source>
        <dbReference type="SAM" id="MobiDB-lite"/>
    </source>
</evidence>
<dbReference type="Proteomes" id="UP000694864">
    <property type="component" value="Chromosome 13"/>
</dbReference>
<keyword evidence="2" id="KW-0732">Signal</keyword>
<protein>
    <submittedName>
        <fullName evidence="4">Uncharacterized protein LOC104736962</fullName>
    </submittedName>
</protein>
<evidence type="ECO:0000313" key="3">
    <source>
        <dbReference type="Proteomes" id="UP000694864"/>
    </source>
</evidence>
<feature type="compositionally biased region" description="Basic residues" evidence="1">
    <location>
        <begin position="149"/>
        <end position="158"/>
    </location>
</feature>
<name>A0ABM0VFE8_CAMSA</name>
<evidence type="ECO:0000313" key="4">
    <source>
        <dbReference type="RefSeq" id="XP_010455354.1"/>
    </source>
</evidence>
<dbReference type="GeneID" id="104736962"/>
<organism evidence="3 4">
    <name type="scientific">Camelina sativa</name>
    <name type="common">False flax</name>
    <name type="synonym">Myagrum sativum</name>
    <dbReference type="NCBI Taxonomy" id="90675"/>
    <lineage>
        <taxon>Eukaryota</taxon>
        <taxon>Viridiplantae</taxon>
        <taxon>Streptophyta</taxon>
        <taxon>Embryophyta</taxon>
        <taxon>Tracheophyta</taxon>
        <taxon>Spermatophyta</taxon>
        <taxon>Magnoliopsida</taxon>
        <taxon>eudicotyledons</taxon>
        <taxon>Gunneridae</taxon>
        <taxon>Pentapetalae</taxon>
        <taxon>rosids</taxon>
        <taxon>malvids</taxon>
        <taxon>Brassicales</taxon>
        <taxon>Brassicaceae</taxon>
        <taxon>Camelineae</taxon>
        <taxon>Camelina</taxon>
    </lineage>
</organism>
<proteinExistence type="predicted"/>
<feature type="chain" id="PRO_5045074546" evidence="2">
    <location>
        <begin position="17"/>
        <end position="158"/>
    </location>
</feature>
<sequence>MQWIPGLVLPVIVAEAFEDEDGVGNDVDEGLAAGGGFNAENVDQAGVNDLGEVVNALAVEEGPIAAGVVFNAEEELAEIEIVAVAPLNQHAPLMPLQNALVAPAVNEDAPHGFEDGAAGQNAVVVAPAMNENAPPVQNNAEDGGEILRRPLKRRRRSI</sequence>
<feature type="signal peptide" evidence="2">
    <location>
        <begin position="1"/>
        <end position="16"/>
    </location>
</feature>
<accession>A0ABM0VFE8</accession>
<feature type="region of interest" description="Disordered" evidence="1">
    <location>
        <begin position="132"/>
        <end position="158"/>
    </location>
</feature>